<name>A0A238L1L0_9RHOB</name>
<dbReference type="EMBL" id="FXYH01000019">
    <property type="protein sequence ID" value="SMX48963.1"/>
    <property type="molecule type" value="Genomic_DNA"/>
</dbReference>
<reference evidence="1 2" key="1">
    <citation type="submission" date="2017-05" db="EMBL/GenBank/DDBJ databases">
        <authorList>
            <person name="Song R."/>
            <person name="Chenine A.L."/>
            <person name="Ruprecht R.M."/>
        </authorList>
    </citation>
    <scope>NUCLEOTIDE SEQUENCE [LARGE SCALE GENOMIC DNA]</scope>
    <source>
        <strain evidence="1 2">CECT 8663</strain>
    </source>
</reference>
<evidence type="ECO:0008006" key="3">
    <source>
        <dbReference type="Google" id="ProtNLM"/>
    </source>
</evidence>
<protein>
    <recommendedName>
        <fullName evidence="3">DUF1127 domain-containing protein</fullName>
    </recommendedName>
</protein>
<accession>A0A238L1L0</accession>
<sequence>MANVTTNIHAVGAPATGFFETIFNALLRLAEANSRSQEVERLQGMSDEQLAAKNIRREDIVRHVFRDVLYI</sequence>
<organism evidence="1 2">
    <name type="scientific">Pelagimonas varians</name>
    <dbReference type="NCBI Taxonomy" id="696760"/>
    <lineage>
        <taxon>Bacteria</taxon>
        <taxon>Pseudomonadati</taxon>
        <taxon>Pseudomonadota</taxon>
        <taxon>Alphaproteobacteria</taxon>
        <taxon>Rhodobacterales</taxon>
        <taxon>Roseobacteraceae</taxon>
        <taxon>Pelagimonas</taxon>
    </lineage>
</organism>
<evidence type="ECO:0000313" key="2">
    <source>
        <dbReference type="Proteomes" id="UP000220836"/>
    </source>
</evidence>
<dbReference type="AlphaFoldDB" id="A0A238L1L0"/>
<dbReference type="Proteomes" id="UP000220836">
    <property type="component" value="Unassembled WGS sequence"/>
</dbReference>
<gene>
    <name evidence="1" type="ORF">PEV8663_04041</name>
</gene>
<keyword evidence="2" id="KW-1185">Reference proteome</keyword>
<proteinExistence type="predicted"/>
<evidence type="ECO:0000313" key="1">
    <source>
        <dbReference type="EMBL" id="SMX48963.1"/>
    </source>
</evidence>
<dbReference type="RefSeq" id="WP_170125936.1">
    <property type="nucleotide sequence ID" value="NZ_FXYH01000019.1"/>
</dbReference>